<keyword evidence="6 7" id="KW-0472">Membrane</keyword>
<comment type="subcellular location">
    <subcellularLocation>
        <location evidence="1">Cell inner membrane</location>
        <topology evidence="1">Multi-pass membrane protein</topology>
    </subcellularLocation>
</comment>
<evidence type="ECO:0000256" key="6">
    <source>
        <dbReference type="ARBA" id="ARBA00023136"/>
    </source>
</evidence>
<feature type="transmembrane region" description="Helical" evidence="7">
    <location>
        <begin position="165"/>
        <end position="190"/>
    </location>
</feature>
<feature type="transmembrane region" description="Helical" evidence="7">
    <location>
        <begin position="211"/>
        <end position="232"/>
    </location>
</feature>
<name>A0A0F9VGI1_9ZZZZ</name>
<comment type="caution">
    <text evidence="9">The sequence shown here is derived from an EMBL/GenBank/DDBJ whole genome shotgun (WGS) entry which is preliminary data.</text>
</comment>
<feature type="transmembrane region" description="Helical" evidence="7">
    <location>
        <begin position="393"/>
        <end position="415"/>
    </location>
</feature>
<organism evidence="9">
    <name type="scientific">marine sediment metagenome</name>
    <dbReference type="NCBI Taxonomy" id="412755"/>
    <lineage>
        <taxon>unclassified sequences</taxon>
        <taxon>metagenomes</taxon>
        <taxon>ecological metagenomes</taxon>
    </lineage>
</organism>
<evidence type="ECO:0000313" key="9">
    <source>
        <dbReference type="EMBL" id="KKO04251.1"/>
    </source>
</evidence>
<keyword evidence="2" id="KW-1003">Cell membrane</keyword>
<evidence type="ECO:0000256" key="7">
    <source>
        <dbReference type="SAM" id="Phobius"/>
    </source>
</evidence>
<feature type="transmembrane region" description="Helical" evidence="7">
    <location>
        <begin position="268"/>
        <end position="290"/>
    </location>
</feature>
<reference evidence="9" key="1">
    <citation type="journal article" date="2015" name="Nature">
        <title>Complex archaea that bridge the gap between prokaryotes and eukaryotes.</title>
        <authorList>
            <person name="Spang A."/>
            <person name="Saw J.H."/>
            <person name="Jorgensen S.L."/>
            <person name="Zaremba-Niedzwiedzka K."/>
            <person name="Martijn J."/>
            <person name="Lind A.E."/>
            <person name="van Eijk R."/>
            <person name="Schleper C."/>
            <person name="Guy L."/>
            <person name="Ettema T.J."/>
        </authorList>
    </citation>
    <scope>NUCLEOTIDE SEQUENCE</scope>
</reference>
<keyword evidence="4 7" id="KW-0812">Transmembrane</keyword>
<evidence type="ECO:0000256" key="1">
    <source>
        <dbReference type="ARBA" id="ARBA00004429"/>
    </source>
</evidence>
<dbReference type="PIRSF" id="PIRSF006066">
    <property type="entry name" value="HI0050"/>
    <property type="match status" value="1"/>
</dbReference>
<feature type="transmembrane region" description="Helical" evidence="7">
    <location>
        <begin position="132"/>
        <end position="159"/>
    </location>
</feature>
<dbReference type="InterPro" id="IPR010656">
    <property type="entry name" value="DctM"/>
</dbReference>
<evidence type="ECO:0000256" key="4">
    <source>
        <dbReference type="ARBA" id="ARBA00022692"/>
    </source>
</evidence>
<dbReference type="AlphaFoldDB" id="A0A0F9VGI1"/>
<dbReference type="PANTHER" id="PTHR33362">
    <property type="entry name" value="SIALIC ACID TRAP TRANSPORTER PERMEASE PROTEIN SIAT-RELATED"/>
    <property type="match status" value="1"/>
</dbReference>
<feature type="transmembrane region" description="Helical" evidence="7">
    <location>
        <begin position="238"/>
        <end position="256"/>
    </location>
</feature>
<dbReference type="Pfam" id="PF06808">
    <property type="entry name" value="DctM"/>
    <property type="match status" value="1"/>
</dbReference>
<keyword evidence="3" id="KW-0997">Cell inner membrane</keyword>
<feature type="transmembrane region" description="Helical" evidence="7">
    <location>
        <begin position="353"/>
        <end position="373"/>
    </location>
</feature>
<evidence type="ECO:0000256" key="5">
    <source>
        <dbReference type="ARBA" id="ARBA00022989"/>
    </source>
</evidence>
<evidence type="ECO:0000256" key="3">
    <source>
        <dbReference type="ARBA" id="ARBA00022519"/>
    </source>
</evidence>
<dbReference type="GO" id="GO:0005886">
    <property type="term" value="C:plasma membrane"/>
    <property type="evidence" value="ECO:0007669"/>
    <property type="project" value="UniProtKB-SubCell"/>
</dbReference>
<dbReference type="InterPro" id="IPR004681">
    <property type="entry name" value="TRAP_DctM"/>
</dbReference>
<protein>
    <recommendedName>
        <fullName evidence="8">TRAP C4-dicarboxylate transport system permease DctM subunit domain-containing protein</fullName>
    </recommendedName>
</protein>
<dbReference type="PANTHER" id="PTHR33362:SF2">
    <property type="entry name" value="TRAP TRANSPORTER LARGE PERMEASE PROTEIN"/>
    <property type="match status" value="1"/>
</dbReference>
<sequence>MTLAAFIVLMLLGMPIAFVLLASTLTFVITSGNYRLFENLPQVIFGSLEVFDLLAIPLFILLGEIMNEGGITRRIITATRAWFAWIPHSIAYVSLTSNLMLASIMGSATAQIAIMSRVMTPELERDGYDKGFAAALTAGAGLLGPIIPPSMVFIIYGVIAQVSIGAMFMGGILPGLLLFILISGLIAIMARRARKKGSVDQERTPLWRATRGALLTLSIPIVIVGGIAFGIVTPTESAAAATLMAVVIGALFFRELKWGQLPGVLSRTARNTAIVLFLIVAAKAFGWVLVYNQIPQQVAGLMQGTTESPLVFMLLVFMMLMVVGMVLDGIAALIILVPILLPVAQQSYGIDPVHFGIITCMTLSLGLLTPPVGAGLYVASAISNVSLPRITKWIFPFILAACLVILAVIFNPWLVNVFV</sequence>
<dbReference type="EMBL" id="LAZR01000023">
    <property type="protein sequence ID" value="KKO04251.1"/>
    <property type="molecule type" value="Genomic_DNA"/>
</dbReference>
<feature type="transmembrane region" description="Helical" evidence="7">
    <location>
        <begin position="310"/>
        <end position="341"/>
    </location>
</feature>
<accession>A0A0F9VGI1</accession>
<evidence type="ECO:0000259" key="8">
    <source>
        <dbReference type="Pfam" id="PF06808"/>
    </source>
</evidence>
<evidence type="ECO:0000256" key="2">
    <source>
        <dbReference type="ARBA" id="ARBA00022475"/>
    </source>
</evidence>
<gene>
    <name evidence="9" type="ORF">LCGC14_0086090</name>
</gene>
<dbReference type="GO" id="GO:0022857">
    <property type="term" value="F:transmembrane transporter activity"/>
    <property type="evidence" value="ECO:0007669"/>
    <property type="project" value="TreeGrafter"/>
</dbReference>
<keyword evidence="5 7" id="KW-1133">Transmembrane helix</keyword>
<feature type="transmembrane region" description="Helical" evidence="7">
    <location>
        <begin position="42"/>
        <end position="63"/>
    </location>
</feature>
<dbReference type="NCBIfam" id="TIGR00786">
    <property type="entry name" value="dctM"/>
    <property type="match status" value="1"/>
</dbReference>
<proteinExistence type="predicted"/>
<feature type="domain" description="TRAP C4-dicarboxylate transport system permease DctM subunit" evidence="8">
    <location>
        <begin position="3"/>
        <end position="414"/>
    </location>
</feature>